<dbReference type="InterPro" id="IPR036457">
    <property type="entry name" value="PPM-type-like_dom_sf"/>
</dbReference>
<gene>
    <name evidence="3" type="ORF">WDS16_05185</name>
</gene>
<name>A0ABZ2PM60_9NOCA</name>
<dbReference type="SUPFAM" id="SSF55785">
    <property type="entry name" value="PYP-like sensor domain (PAS domain)"/>
    <property type="match status" value="1"/>
</dbReference>
<dbReference type="InterPro" id="IPR052016">
    <property type="entry name" value="Bact_Sigma-Reg"/>
</dbReference>
<evidence type="ECO:0000313" key="4">
    <source>
        <dbReference type="Proteomes" id="UP001432000"/>
    </source>
</evidence>
<evidence type="ECO:0000256" key="1">
    <source>
        <dbReference type="ARBA" id="ARBA00022801"/>
    </source>
</evidence>
<dbReference type="CDD" id="cd00130">
    <property type="entry name" value="PAS"/>
    <property type="match status" value="1"/>
</dbReference>
<protein>
    <submittedName>
        <fullName evidence="3">SpoIIE family protein phosphatase</fullName>
    </submittedName>
</protein>
<dbReference type="SUPFAM" id="SSF81606">
    <property type="entry name" value="PP2C-like"/>
    <property type="match status" value="1"/>
</dbReference>
<keyword evidence="4" id="KW-1185">Reference proteome</keyword>
<dbReference type="PANTHER" id="PTHR43156:SF2">
    <property type="entry name" value="STAGE II SPORULATION PROTEIN E"/>
    <property type="match status" value="1"/>
</dbReference>
<sequence length="395" mass="43171">MNDADPLLHDTAEDLYEFAPCGYLSTWPDGRIAKVNATLLKWLEYERGELLGRCFADLLTVGGRIHYETHFAPLLLTRGSIESAALDLIDSHGERLPVFVTANTRMGPDGVPALIRITALDARERRSYERELIEERRRAEFERERVQVLATTLQRSLLPPSLTPPNGVDADAYYHFASNYDVGGDFYDLFPLSDNRWGFFLGDVCGKGPEAAAITSSTRYTLRAAAVYDRDPATVLRDLNSLLLQEFGQEAAKFCTVVFGIMTLGGGGLDVELASGGHPPAMLLRKVGTAEYLDTPGGQLVGILPDARFVSTRIRLMPGDTVVLYSDGLTEARTGIGRERYDDDGALLEFAKAHAPSSAHRIVGVLRDLMESFGAGLEDDAAIMAFGLPASDHSV</sequence>
<proteinExistence type="predicted"/>
<dbReference type="EMBL" id="CP147846">
    <property type="protein sequence ID" value="WXG69942.1"/>
    <property type="molecule type" value="Genomic_DNA"/>
</dbReference>
<organism evidence="3 4">
    <name type="scientific">Rhodococcus sovatensis</name>
    <dbReference type="NCBI Taxonomy" id="1805840"/>
    <lineage>
        <taxon>Bacteria</taxon>
        <taxon>Bacillati</taxon>
        <taxon>Actinomycetota</taxon>
        <taxon>Actinomycetes</taxon>
        <taxon>Mycobacteriales</taxon>
        <taxon>Nocardiaceae</taxon>
        <taxon>Rhodococcus</taxon>
    </lineage>
</organism>
<dbReference type="InterPro" id="IPR000014">
    <property type="entry name" value="PAS"/>
</dbReference>
<dbReference type="Gene3D" id="3.60.40.10">
    <property type="entry name" value="PPM-type phosphatase domain"/>
    <property type="match status" value="1"/>
</dbReference>
<dbReference type="Gene3D" id="3.30.450.20">
    <property type="entry name" value="PAS domain"/>
    <property type="match status" value="1"/>
</dbReference>
<keyword evidence="1" id="KW-0378">Hydrolase</keyword>
<dbReference type="Pfam" id="PF07228">
    <property type="entry name" value="SpoIIE"/>
    <property type="match status" value="1"/>
</dbReference>
<reference evidence="3 4" key="1">
    <citation type="submission" date="2024-03" db="EMBL/GenBank/DDBJ databases">
        <title>Natural products discovery in diverse microorganisms through a two-stage MS feature dereplication strategy.</title>
        <authorList>
            <person name="Zhang R."/>
        </authorList>
    </citation>
    <scope>NUCLEOTIDE SEQUENCE [LARGE SCALE GENOMIC DNA]</scope>
    <source>
        <strain evidence="3 4">18930</strain>
    </source>
</reference>
<dbReference type="Proteomes" id="UP001432000">
    <property type="component" value="Chromosome"/>
</dbReference>
<dbReference type="InterPro" id="IPR035965">
    <property type="entry name" value="PAS-like_dom_sf"/>
</dbReference>
<dbReference type="RefSeq" id="WP_338891027.1">
    <property type="nucleotide sequence ID" value="NZ_CP147846.1"/>
</dbReference>
<dbReference type="InterPro" id="IPR001932">
    <property type="entry name" value="PPM-type_phosphatase-like_dom"/>
</dbReference>
<evidence type="ECO:0000259" key="2">
    <source>
        <dbReference type="SMART" id="SM00331"/>
    </source>
</evidence>
<dbReference type="PANTHER" id="PTHR43156">
    <property type="entry name" value="STAGE II SPORULATION PROTEIN E-RELATED"/>
    <property type="match status" value="1"/>
</dbReference>
<feature type="domain" description="PPM-type phosphatase" evidence="2">
    <location>
        <begin position="168"/>
        <end position="388"/>
    </location>
</feature>
<dbReference type="SMART" id="SM00331">
    <property type="entry name" value="PP2C_SIG"/>
    <property type="match status" value="1"/>
</dbReference>
<evidence type="ECO:0000313" key="3">
    <source>
        <dbReference type="EMBL" id="WXG69942.1"/>
    </source>
</evidence>
<accession>A0ABZ2PM60</accession>